<accession>A0A9D4RPP0</accession>
<name>A0A9D4RPP0_DREPO</name>
<dbReference type="Proteomes" id="UP000828390">
    <property type="component" value="Unassembled WGS sequence"/>
</dbReference>
<evidence type="ECO:0000313" key="2">
    <source>
        <dbReference type="Proteomes" id="UP000828390"/>
    </source>
</evidence>
<proteinExistence type="predicted"/>
<dbReference type="EMBL" id="JAIWYP010000002">
    <property type="protein sequence ID" value="KAH3874037.1"/>
    <property type="molecule type" value="Genomic_DNA"/>
</dbReference>
<comment type="caution">
    <text evidence="1">The sequence shown here is derived from an EMBL/GenBank/DDBJ whole genome shotgun (WGS) entry which is preliminary data.</text>
</comment>
<sequence length="146" mass="16398">MVTALMLDIHSELAILSCEFQKATLVFSEVQTQIDGTVNKLDKLSSADGSCVTDMKARIQVENGVAKYNNNDELMYKVTMPDEFERLKGCYIDRLKKIIRGRLRKEDGDIFTDLSNVLEPSTVNCTPCDERANAVASLGQFYGYEK</sequence>
<keyword evidence="2" id="KW-1185">Reference proteome</keyword>
<reference evidence="1" key="2">
    <citation type="submission" date="2020-11" db="EMBL/GenBank/DDBJ databases">
        <authorList>
            <person name="McCartney M.A."/>
            <person name="Auch B."/>
            <person name="Kono T."/>
            <person name="Mallez S."/>
            <person name="Becker A."/>
            <person name="Gohl D.M."/>
            <person name="Silverstein K.A.T."/>
            <person name="Koren S."/>
            <person name="Bechman K.B."/>
            <person name="Herman A."/>
            <person name="Abrahante J.E."/>
            <person name="Garbe J."/>
        </authorList>
    </citation>
    <scope>NUCLEOTIDE SEQUENCE</scope>
    <source>
        <strain evidence="1">Duluth1</strain>
        <tissue evidence="1">Whole animal</tissue>
    </source>
</reference>
<organism evidence="1 2">
    <name type="scientific">Dreissena polymorpha</name>
    <name type="common">Zebra mussel</name>
    <name type="synonym">Mytilus polymorpha</name>
    <dbReference type="NCBI Taxonomy" id="45954"/>
    <lineage>
        <taxon>Eukaryota</taxon>
        <taxon>Metazoa</taxon>
        <taxon>Spiralia</taxon>
        <taxon>Lophotrochozoa</taxon>
        <taxon>Mollusca</taxon>
        <taxon>Bivalvia</taxon>
        <taxon>Autobranchia</taxon>
        <taxon>Heteroconchia</taxon>
        <taxon>Euheterodonta</taxon>
        <taxon>Imparidentia</taxon>
        <taxon>Neoheterodontei</taxon>
        <taxon>Myida</taxon>
        <taxon>Dreissenoidea</taxon>
        <taxon>Dreissenidae</taxon>
        <taxon>Dreissena</taxon>
    </lineage>
</organism>
<gene>
    <name evidence="1" type="ORF">DPMN_037278</name>
</gene>
<protein>
    <submittedName>
        <fullName evidence="1">Uncharacterized protein</fullName>
    </submittedName>
</protein>
<reference evidence="1" key="1">
    <citation type="journal article" date="2019" name="bioRxiv">
        <title>The Genome of the Zebra Mussel, Dreissena polymorpha: A Resource for Invasive Species Research.</title>
        <authorList>
            <person name="McCartney M.A."/>
            <person name="Auch B."/>
            <person name="Kono T."/>
            <person name="Mallez S."/>
            <person name="Zhang Y."/>
            <person name="Obille A."/>
            <person name="Becker A."/>
            <person name="Abrahante J.E."/>
            <person name="Garbe J."/>
            <person name="Badalamenti J.P."/>
            <person name="Herman A."/>
            <person name="Mangelson H."/>
            <person name="Liachko I."/>
            <person name="Sullivan S."/>
            <person name="Sone E.D."/>
            <person name="Koren S."/>
            <person name="Silverstein K.A.T."/>
            <person name="Beckman K.B."/>
            <person name="Gohl D.M."/>
        </authorList>
    </citation>
    <scope>NUCLEOTIDE SEQUENCE</scope>
    <source>
        <strain evidence="1">Duluth1</strain>
        <tissue evidence="1">Whole animal</tissue>
    </source>
</reference>
<evidence type="ECO:0000313" key="1">
    <source>
        <dbReference type="EMBL" id="KAH3874037.1"/>
    </source>
</evidence>
<dbReference type="AlphaFoldDB" id="A0A9D4RPP0"/>